<proteinExistence type="predicted"/>
<reference evidence="1 2" key="1">
    <citation type="submission" date="2013-08" db="EMBL/GenBank/DDBJ databases">
        <title>draft genome of Halomonas huanghegensis, strain BJGMM-B45T.</title>
        <authorList>
            <person name="Miao C."/>
            <person name="Wan Y."/>
            <person name="Jin W."/>
        </authorList>
    </citation>
    <scope>NUCLEOTIDE SEQUENCE [LARGE SCALE GENOMIC DNA]</scope>
    <source>
        <strain evidence="1 2">BJGMM-B45</strain>
    </source>
</reference>
<comment type="caution">
    <text evidence="1">The sequence shown here is derived from an EMBL/GenBank/DDBJ whole genome shotgun (WGS) entry which is preliminary data.</text>
</comment>
<dbReference type="AlphaFoldDB" id="W1N5F7"/>
<sequence>MADSTSYIIQITAKDNIALAEPMRYPTLVDGHNLPPPTMVVLAYKDHMYY</sequence>
<organism evidence="1 2">
    <name type="scientific">Halomonas huangheensis</name>
    <dbReference type="NCBI Taxonomy" id="1178482"/>
    <lineage>
        <taxon>Bacteria</taxon>
        <taxon>Pseudomonadati</taxon>
        <taxon>Pseudomonadota</taxon>
        <taxon>Gammaproteobacteria</taxon>
        <taxon>Oceanospirillales</taxon>
        <taxon>Halomonadaceae</taxon>
        <taxon>Halomonas</taxon>
    </lineage>
</organism>
<dbReference type="Proteomes" id="UP000019113">
    <property type="component" value="Unassembled WGS sequence"/>
</dbReference>
<gene>
    <name evidence="1" type="ORF">BJB45_19370</name>
</gene>
<evidence type="ECO:0000313" key="1">
    <source>
        <dbReference type="EMBL" id="ERL50758.1"/>
    </source>
</evidence>
<name>W1N5F7_9GAMM</name>
<protein>
    <submittedName>
        <fullName evidence="1">Uncharacterized protein</fullName>
    </submittedName>
</protein>
<evidence type="ECO:0000313" key="2">
    <source>
        <dbReference type="Proteomes" id="UP000019113"/>
    </source>
</evidence>
<dbReference type="EMBL" id="AVBC01000035">
    <property type="protein sequence ID" value="ERL50758.1"/>
    <property type="molecule type" value="Genomic_DNA"/>
</dbReference>
<accession>W1N5F7</accession>
<keyword evidence="2" id="KW-1185">Reference proteome</keyword>